<feature type="signal peptide" evidence="2">
    <location>
        <begin position="1"/>
        <end position="24"/>
    </location>
</feature>
<feature type="region of interest" description="Disordered" evidence="1">
    <location>
        <begin position="26"/>
        <end position="87"/>
    </location>
</feature>
<reference evidence="3 4" key="1">
    <citation type="submission" date="2020-08" db="EMBL/GenBank/DDBJ databases">
        <title>Genome public.</title>
        <authorList>
            <person name="Liu C."/>
            <person name="Sun Q."/>
        </authorList>
    </citation>
    <scope>NUCLEOTIDE SEQUENCE [LARGE SCALE GENOMIC DNA]</scope>
    <source>
        <strain evidence="3 4">NSJ-13</strain>
    </source>
</reference>
<accession>A0ABR7G7T0</accession>
<feature type="compositionally biased region" description="Acidic residues" evidence="1">
    <location>
        <begin position="55"/>
        <end position="76"/>
    </location>
</feature>
<proteinExistence type="predicted"/>
<comment type="caution">
    <text evidence="3">The sequence shown here is derived from an EMBL/GenBank/DDBJ whole genome shotgun (WGS) entry which is preliminary data.</text>
</comment>
<feature type="compositionally biased region" description="Polar residues" evidence="1">
    <location>
        <begin position="26"/>
        <end position="39"/>
    </location>
</feature>
<dbReference type="Proteomes" id="UP000631576">
    <property type="component" value="Unassembled WGS sequence"/>
</dbReference>
<gene>
    <name evidence="3" type="ORF">H8S40_07935</name>
</gene>
<evidence type="ECO:0000256" key="2">
    <source>
        <dbReference type="SAM" id="SignalP"/>
    </source>
</evidence>
<evidence type="ECO:0000256" key="1">
    <source>
        <dbReference type="SAM" id="MobiDB-lite"/>
    </source>
</evidence>
<sequence length="87" mass="8941">MKKMKTAILLVVSVLLMGSMTACGTTNTGMNAADQGNNNTTDQGADTKADKDGDGIIDDAVNDVTEGIDDAVDDMTDNGATDKGTVR</sequence>
<feature type="chain" id="PRO_5046775432" evidence="2">
    <location>
        <begin position="25"/>
        <end position="87"/>
    </location>
</feature>
<name>A0ABR7G7T0_9FIRM</name>
<evidence type="ECO:0000313" key="4">
    <source>
        <dbReference type="Proteomes" id="UP000631576"/>
    </source>
</evidence>
<protein>
    <submittedName>
        <fullName evidence="3">Uncharacterized protein</fullName>
    </submittedName>
</protein>
<feature type="compositionally biased region" description="Basic and acidic residues" evidence="1">
    <location>
        <begin position="45"/>
        <end position="54"/>
    </location>
</feature>
<organism evidence="3 4">
    <name type="scientific">Ruminococcus hominis</name>
    <dbReference type="NCBI Taxonomy" id="2763065"/>
    <lineage>
        <taxon>Bacteria</taxon>
        <taxon>Bacillati</taxon>
        <taxon>Bacillota</taxon>
        <taxon>Clostridia</taxon>
        <taxon>Eubacteriales</taxon>
        <taxon>Oscillospiraceae</taxon>
        <taxon>Ruminococcus</taxon>
    </lineage>
</organism>
<evidence type="ECO:0000313" key="3">
    <source>
        <dbReference type="EMBL" id="MBC5683497.1"/>
    </source>
</evidence>
<dbReference type="RefSeq" id="WP_118723533.1">
    <property type="nucleotide sequence ID" value="NZ_JACOPE010000001.1"/>
</dbReference>
<dbReference type="EMBL" id="JACOPE010000001">
    <property type="protein sequence ID" value="MBC5683497.1"/>
    <property type="molecule type" value="Genomic_DNA"/>
</dbReference>
<keyword evidence="4" id="KW-1185">Reference proteome</keyword>
<dbReference type="PROSITE" id="PS51257">
    <property type="entry name" value="PROKAR_LIPOPROTEIN"/>
    <property type="match status" value="1"/>
</dbReference>
<keyword evidence="2" id="KW-0732">Signal</keyword>